<gene>
    <name evidence="2" type="ORF">NDU88_011079</name>
</gene>
<evidence type="ECO:0000313" key="2">
    <source>
        <dbReference type="EMBL" id="KAJ1132778.1"/>
    </source>
</evidence>
<proteinExistence type="predicted"/>
<comment type="caution">
    <text evidence="2">The sequence shown here is derived from an EMBL/GenBank/DDBJ whole genome shotgun (WGS) entry which is preliminary data.</text>
</comment>
<organism evidence="2 3">
    <name type="scientific">Pleurodeles waltl</name>
    <name type="common">Iberian ribbed newt</name>
    <dbReference type="NCBI Taxonomy" id="8319"/>
    <lineage>
        <taxon>Eukaryota</taxon>
        <taxon>Metazoa</taxon>
        <taxon>Chordata</taxon>
        <taxon>Craniata</taxon>
        <taxon>Vertebrata</taxon>
        <taxon>Euteleostomi</taxon>
        <taxon>Amphibia</taxon>
        <taxon>Batrachia</taxon>
        <taxon>Caudata</taxon>
        <taxon>Salamandroidea</taxon>
        <taxon>Salamandridae</taxon>
        <taxon>Pleurodelinae</taxon>
        <taxon>Pleurodeles</taxon>
    </lineage>
</organism>
<dbReference type="EMBL" id="JANPWB010000011">
    <property type="protein sequence ID" value="KAJ1132778.1"/>
    <property type="molecule type" value="Genomic_DNA"/>
</dbReference>
<reference evidence="2" key="1">
    <citation type="journal article" date="2022" name="bioRxiv">
        <title>Sequencing and chromosome-scale assembly of the giantPleurodeles waltlgenome.</title>
        <authorList>
            <person name="Brown T."/>
            <person name="Elewa A."/>
            <person name="Iarovenko S."/>
            <person name="Subramanian E."/>
            <person name="Araus A.J."/>
            <person name="Petzold A."/>
            <person name="Susuki M."/>
            <person name="Suzuki K.-i.T."/>
            <person name="Hayashi T."/>
            <person name="Toyoda A."/>
            <person name="Oliveira C."/>
            <person name="Osipova E."/>
            <person name="Leigh N.D."/>
            <person name="Simon A."/>
            <person name="Yun M.H."/>
        </authorList>
    </citation>
    <scope>NUCLEOTIDE SEQUENCE</scope>
    <source>
        <strain evidence="2">20211129_DDA</strain>
        <tissue evidence="2">Liver</tissue>
    </source>
</reference>
<feature type="compositionally biased region" description="Polar residues" evidence="1">
    <location>
        <begin position="51"/>
        <end position="63"/>
    </location>
</feature>
<dbReference type="Proteomes" id="UP001066276">
    <property type="component" value="Chromosome 7"/>
</dbReference>
<accession>A0AAV7Q3R0</accession>
<evidence type="ECO:0000256" key="1">
    <source>
        <dbReference type="SAM" id="MobiDB-lite"/>
    </source>
</evidence>
<evidence type="ECO:0000313" key="3">
    <source>
        <dbReference type="Proteomes" id="UP001066276"/>
    </source>
</evidence>
<keyword evidence="3" id="KW-1185">Reference proteome</keyword>
<protein>
    <submittedName>
        <fullName evidence="2">Uncharacterized protein</fullName>
    </submittedName>
</protein>
<dbReference type="AlphaFoldDB" id="A0AAV7Q3R0"/>
<name>A0AAV7Q3R0_PLEWA</name>
<sequence>MKRVTRDGGFKSQTMAKNTKGPKSKTSTPALGRYRHSSHQHDRAGSLRESAGSQDFSPSSPNLSAMLDPSMRGGSAQSAVRPADPRLQSSLTGGSPPPQPTLVALGDPRLVCSTTSPPHKGKSLTKPAYPLFSNVIGNAKGSPEETDGDLPKGGGLEKTISRGEETEINIKVPPITAPFVA</sequence>
<feature type="region of interest" description="Disordered" evidence="1">
    <location>
        <begin position="1"/>
        <end position="165"/>
    </location>
</feature>